<name>Q3JFQ4_BURP1</name>
<evidence type="ECO:0000313" key="3">
    <source>
        <dbReference type="Proteomes" id="UP000002700"/>
    </source>
</evidence>
<reference evidence="2 3" key="1">
    <citation type="submission" date="2005-09" db="EMBL/GenBank/DDBJ databases">
        <authorList>
            <person name="Woods D.E."/>
            <person name="Nierman W.C."/>
        </authorList>
    </citation>
    <scope>NUCLEOTIDE SEQUENCE [LARGE SCALE GENOMIC DNA]</scope>
    <source>
        <strain evidence="2 3">1710b</strain>
    </source>
</reference>
<feature type="compositionally biased region" description="Basic residues" evidence="1">
    <location>
        <begin position="19"/>
        <end position="30"/>
    </location>
</feature>
<sequence>MPHRTQSRVIEPRGEPARAARRLGRRRRIRGPLPANATGASRALARARLRRPRQAEMIAQRRPFVFGAKKPAPLQDRHDAVDEIPQPARQHVGHQVETVGRAGAEPVRDVVGDLLGRAGDHPMPAAARHRANQLARRVAAPPGARECRVKKRMVAVAAVRQREIIGQRRIGREPLDRHAERAGEPVQAVAQRDQIDELVAAAQRVGLGRADDRRQARQHHDVAAPASGGGRLQRAREGERLVERLRRREHRLRVPRGERPPVGRAARLHEHRMPLRRPRQIQRPVHAEMRAAMRDRPHLRRIDEAAARLVADERVVVPAIPQRLHDVDEFGRARIARRVIGRRVEPEIARGAGVGRRHDVPPRAAAAHMIERREAAREIERFVVARRRGADEADARRRGGDRREHDRRFERGDRTEVDLIDDRCVVREKHRVELRGLRDPRDAHVMRDIDERARIGVVDAPRGRHETRMQDVDVQMQLTALRPFREGCHR</sequence>
<evidence type="ECO:0000313" key="2">
    <source>
        <dbReference type="EMBL" id="ABA52134.1"/>
    </source>
</evidence>
<protein>
    <submittedName>
        <fullName evidence="2">Uncharacterized protein</fullName>
    </submittedName>
</protein>
<dbReference type="HOGENOM" id="CLU_556306_0_0_4"/>
<dbReference type="Proteomes" id="UP000002700">
    <property type="component" value="Chromosome II"/>
</dbReference>
<accession>Q3JFQ4</accession>
<feature type="compositionally biased region" description="Low complexity" evidence="1">
    <location>
        <begin position="31"/>
        <end position="43"/>
    </location>
</feature>
<dbReference type="AlphaFoldDB" id="Q3JFQ4"/>
<evidence type="ECO:0000256" key="1">
    <source>
        <dbReference type="SAM" id="MobiDB-lite"/>
    </source>
</evidence>
<dbReference type="EnsemblBacteria" id="ABA52134">
    <property type="protein sequence ID" value="ABA52134"/>
    <property type="gene ID" value="BURPS1710b_A2449"/>
</dbReference>
<feature type="region of interest" description="Disordered" evidence="1">
    <location>
        <begin position="1"/>
        <end position="43"/>
    </location>
</feature>
<gene>
    <name evidence="2" type="ordered locus">BURPS1710b_A2449</name>
</gene>
<feature type="compositionally biased region" description="Basic and acidic residues" evidence="1">
    <location>
        <begin position="209"/>
        <end position="222"/>
    </location>
</feature>
<proteinExistence type="predicted"/>
<feature type="region of interest" description="Disordered" evidence="1">
    <location>
        <begin position="209"/>
        <end position="237"/>
    </location>
</feature>
<dbReference type="KEGG" id="bpm:BURPS1710b_A2449"/>
<organism evidence="2 3">
    <name type="scientific">Burkholderia pseudomallei (strain 1710b)</name>
    <dbReference type="NCBI Taxonomy" id="320372"/>
    <lineage>
        <taxon>Bacteria</taxon>
        <taxon>Pseudomonadati</taxon>
        <taxon>Pseudomonadota</taxon>
        <taxon>Betaproteobacteria</taxon>
        <taxon>Burkholderiales</taxon>
        <taxon>Burkholderiaceae</taxon>
        <taxon>Burkholderia</taxon>
        <taxon>pseudomallei group</taxon>
    </lineage>
</organism>
<dbReference type="EMBL" id="CP000125">
    <property type="protein sequence ID" value="ABA52134.1"/>
    <property type="molecule type" value="Genomic_DNA"/>
</dbReference>